<keyword evidence="2 6" id="KW-0637">Prenyltransferase</keyword>
<dbReference type="InterPro" id="IPR002088">
    <property type="entry name" value="Prenyl_trans_a"/>
</dbReference>
<dbReference type="PROSITE" id="PS51147">
    <property type="entry name" value="PFTA"/>
    <property type="match status" value="4"/>
</dbReference>
<dbReference type="PANTHER" id="PTHR11129:SF2">
    <property type="entry name" value="GERANYLGERANYL TRANSFERASE TYPE-2 SUBUNIT ALPHA"/>
    <property type="match status" value="1"/>
</dbReference>
<dbReference type="EC" id="2.5.1.60" evidence="6"/>
<name>A0A0P1BAL5_9BASI</name>
<keyword evidence="3 6" id="KW-0808">Transferase</keyword>
<evidence type="ECO:0000313" key="9">
    <source>
        <dbReference type="Proteomes" id="UP000054845"/>
    </source>
</evidence>
<protein>
    <recommendedName>
        <fullName evidence="6">Geranylgeranyl transferase type-2 subunit alpha</fullName>
        <ecNumber evidence="6">2.5.1.60</ecNumber>
    </recommendedName>
    <alternativeName>
        <fullName evidence="6">Geranylgeranyl transferase type II subunit alpha</fullName>
    </alternativeName>
</protein>
<dbReference type="SUPFAM" id="SSF48439">
    <property type="entry name" value="Protein prenylyltransferase"/>
    <property type="match status" value="1"/>
</dbReference>
<dbReference type="GO" id="GO:0005968">
    <property type="term" value="C:Rab-protein geranylgeranyltransferase complex"/>
    <property type="evidence" value="ECO:0007669"/>
    <property type="project" value="TreeGrafter"/>
</dbReference>
<dbReference type="Proteomes" id="UP000054845">
    <property type="component" value="Unassembled WGS sequence"/>
</dbReference>
<evidence type="ECO:0000256" key="1">
    <source>
        <dbReference type="ARBA" id="ARBA00006734"/>
    </source>
</evidence>
<comment type="similarity">
    <text evidence="1 6">Belongs to the protein prenyltransferase subunit alpha family.</text>
</comment>
<dbReference type="STRING" id="401625.A0A0P1BAL5"/>
<keyword evidence="4" id="KW-0677">Repeat</keyword>
<organism evidence="8 9">
    <name type="scientific">Ceraceosorus bombacis</name>
    <dbReference type="NCBI Taxonomy" id="401625"/>
    <lineage>
        <taxon>Eukaryota</taxon>
        <taxon>Fungi</taxon>
        <taxon>Dikarya</taxon>
        <taxon>Basidiomycota</taxon>
        <taxon>Ustilaginomycotina</taxon>
        <taxon>Exobasidiomycetes</taxon>
        <taxon>Ceraceosorales</taxon>
        <taxon>Ceraceosoraceae</taxon>
        <taxon>Ceraceosorus</taxon>
    </lineage>
</organism>
<comment type="catalytic activity">
    <reaction evidence="5 6">
        <text>geranylgeranyl diphosphate + L-cysteinyl-[protein] = S-geranylgeranyl-L-cysteinyl-[protein] + diphosphate</text>
        <dbReference type="Rhea" id="RHEA:21240"/>
        <dbReference type="Rhea" id="RHEA-COMP:10131"/>
        <dbReference type="Rhea" id="RHEA-COMP:11537"/>
        <dbReference type="ChEBI" id="CHEBI:29950"/>
        <dbReference type="ChEBI" id="CHEBI:33019"/>
        <dbReference type="ChEBI" id="CHEBI:57533"/>
        <dbReference type="ChEBI" id="CHEBI:86021"/>
        <dbReference type="EC" id="2.5.1.60"/>
    </reaction>
</comment>
<evidence type="ECO:0000256" key="7">
    <source>
        <dbReference type="SAM" id="MobiDB-lite"/>
    </source>
</evidence>
<feature type="region of interest" description="Disordered" evidence="7">
    <location>
        <begin position="46"/>
        <end position="71"/>
    </location>
</feature>
<evidence type="ECO:0000256" key="6">
    <source>
        <dbReference type="RuleBase" id="RU367120"/>
    </source>
</evidence>
<dbReference type="OrthoDB" id="1658at2759"/>
<dbReference type="PANTHER" id="PTHR11129">
    <property type="entry name" value="PROTEIN FARNESYLTRANSFERASE ALPHA SUBUNIT/RAB GERANYLGERANYL TRANSFERASE ALPHA SUBUNIT"/>
    <property type="match status" value="1"/>
</dbReference>
<dbReference type="GO" id="GO:0004663">
    <property type="term" value="F:Rab geranylgeranyltransferase activity"/>
    <property type="evidence" value="ECO:0007669"/>
    <property type="project" value="UniProtKB-UniRule"/>
</dbReference>
<evidence type="ECO:0000313" key="8">
    <source>
        <dbReference type="EMBL" id="CEH12230.1"/>
    </source>
</evidence>
<evidence type="ECO:0000256" key="5">
    <source>
        <dbReference type="ARBA" id="ARBA00047658"/>
    </source>
</evidence>
<evidence type="ECO:0000256" key="2">
    <source>
        <dbReference type="ARBA" id="ARBA00022602"/>
    </source>
</evidence>
<feature type="region of interest" description="Disordered" evidence="7">
    <location>
        <begin position="133"/>
        <end position="196"/>
    </location>
</feature>
<dbReference type="Pfam" id="PF01239">
    <property type="entry name" value="PPTA"/>
    <property type="match status" value="4"/>
</dbReference>
<dbReference type="AlphaFoldDB" id="A0A0P1BAL5"/>
<accession>A0A0P1BAL5</accession>
<feature type="compositionally biased region" description="Basic residues" evidence="7">
    <location>
        <begin position="182"/>
        <end position="192"/>
    </location>
</feature>
<comment type="function">
    <text evidence="6">Catalyzes the transfer of a geranyl-geranyl moiety from geranyl-geranyl pyrophosphate to cysteines occuring in specific C-terminal amino acid sequences.</text>
</comment>
<feature type="compositionally biased region" description="Low complexity" evidence="7">
    <location>
        <begin position="52"/>
        <end position="61"/>
    </location>
</feature>
<evidence type="ECO:0000256" key="4">
    <source>
        <dbReference type="ARBA" id="ARBA00022737"/>
    </source>
</evidence>
<keyword evidence="9" id="KW-1185">Reference proteome</keyword>
<dbReference type="Gene3D" id="1.25.40.120">
    <property type="entry name" value="Protein prenylyltransferase"/>
    <property type="match status" value="2"/>
</dbReference>
<proteinExistence type="inferred from homology"/>
<dbReference type="GO" id="GO:0097354">
    <property type="term" value="P:prenylation"/>
    <property type="evidence" value="ECO:0007669"/>
    <property type="project" value="UniProtKB-UniRule"/>
</dbReference>
<sequence length="404" mass="47118">MHGIRRSPLPHPSSSLATRAKKTREAEKLRAYAALEESIFSARRRWRRSGDEVAGAGAGESAGEEDEEMEMLKRTGELLGVNPEVYTVWSFRREIMQRMIGRAKAVKGEGEGEEKEEEERDFFESLKHGYAEEAEERQRQQEQQQEQQQREEHRGVGAPAQASASSRASRSHSHSPHLDHRQQHHQHHQHQQRARDACARQLIGADVELTQHALKAHPKVYWIWNHRAWCLENLPLDEDEVEEGRVDRQRERLQSPRKWKRELKLVDGMLQMDGRNFHGWNYRRQILSKLAILPPPARSSFPDSLHTLSHLPPAYAALHLDLAAQELAYTLRHVEKDFSNFSAWHHRGVILCGYWKAKGWDEDRIRSARDEEFELIKQAMYTDPSDESIWNYHSWLIDQVLQLT</sequence>
<feature type="region of interest" description="Disordered" evidence="7">
    <location>
        <begin position="1"/>
        <end position="23"/>
    </location>
</feature>
<dbReference type="EMBL" id="CCYA01000118">
    <property type="protein sequence ID" value="CEH12230.1"/>
    <property type="molecule type" value="Genomic_DNA"/>
</dbReference>
<evidence type="ECO:0000256" key="3">
    <source>
        <dbReference type="ARBA" id="ARBA00022679"/>
    </source>
</evidence>
<feature type="compositionally biased region" description="Low complexity" evidence="7">
    <location>
        <begin position="158"/>
        <end position="168"/>
    </location>
</feature>
<reference evidence="8 9" key="1">
    <citation type="submission" date="2014-09" db="EMBL/GenBank/DDBJ databases">
        <authorList>
            <person name="Magalhaes I.L.F."/>
            <person name="Oliveira U."/>
            <person name="Santos F.R."/>
            <person name="Vidigal T.H.D.A."/>
            <person name="Brescovit A.D."/>
            <person name="Santos A.J."/>
        </authorList>
    </citation>
    <scope>NUCLEOTIDE SEQUENCE [LARGE SCALE GENOMIC DNA]</scope>
</reference>